<dbReference type="InterPro" id="IPR036388">
    <property type="entry name" value="WH-like_DNA-bd_sf"/>
</dbReference>
<evidence type="ECO:0000256" key="1">
    <source>
        <dbReference type="ARBA" id="ARBA00009437"/>
    </source>
</evidence>
<dbReference type="RefSeq" id="WP_179640931.1">
    <property type="nucleotide sequence ID" value="NZ_OBMI01000002.1"/>
</dbReference>
<keyword evidence="7" id="KW-1185">Reference proteome</keyword>
<dbReference type="Pfam" id="PF03466">
    <property type="entry name" value="LysR_substrate"/>
    <property type="match status" value="1"/>
</dbReference>
<reference evidence="6 7" key="1">
    <citation type="submission" date="2017-07" db="EMBL/GenBank/DDBJ databases">
        <authorList>
            <person name="Sun Z.S."/>
            <person name="Albrecht U."/>
            <person name="Echele G."/>
            <person name="Lee C.C."/>
        </authorList>
    </citation>
    <scope>NUCLEOTIDE SEQUENCE [LARGE SCALE GENOMIC DNA]</scope>
    <source>
        <strain evidence="6 7">CGMCC 1.12672</strain>
    </source>
</reference>
<dbReference type="InterPro" id="IPR000847">
    <property type="entry name" value="LysR_HTH_N"/>
</dbReference>
<keyword evidence="3" id="KW-0238">DNA-binding</keyword>
<keyword evidence="2" id="KW-0805">Transcription regulation</keyword>
<gene>
    <name evidence="6" type="ORF">SAMN06297144_1712</name>
</gene>
<proteinExistence type="inferred from homology"/>
<dbReference type="AlphaFoldDB" id="A0A285QXA7"/>
<dbReference type="Proteomes" id="UP000219494">
    <property type="component" value="Unassembled WGS sequence"/>
</dbReference>
<dbReference type="Gene3D" id="3.40.190.290">
    <property type="match status" value="1"/>
</dbReference>
<dbReference type="InterPro" id="IPR005119">
    <property type="entry name" value="LysR_subst-bd"/>
</dbReference>
<dbReference type="Gene3D" id="1.10.10.10">
    <property type="entry name" value="Winged helix-like DNA-binding domain superfamily/Winged helix DNA-binding domain"/>
    <property type="match status" value="1"/>
</dbReference>
<keyword evidence="4" id="KW-0804">Transcription</keyword>
<dbReference type="Pfam" id="PF00126">
    <property type="entry name" value="HTH_1"/>
    <property type="match status" value="1"/>
</dbReference>
<feature type="domain" description="HTH lysR-type" evidence="5">
    <location>
        <begin position="5"/>
        <end position="62"/>
    </location>
</feature>
<protein>
    <submittedName>
        <fullName evidence="6">Transcriptional regulator, LysR family</fullName>
    </submittedName>
</protein>
<dbReference type="GO" id="GO:0043565">
    <property type="term" value="F:sequence-specific DNA binding"/>
    <property type="evidence" value="ECO:0007669"/>
    <property type="project" value="TreeGrafter"/>
</dbReference>
<organism evidence="6 7">
    <name type="scientific">Sphingomonas guangdongensis</name>
    <dbReference type="NCBI Taxonomy" id="1141890"/>
    <lineage>
        <taxon>Bacteria</taxon>
        <taxon>Pseudomonadati</taxon>
        <taxon>Pseudomonadota</taxon>
        <taxon>Alphaproteobacteria</taxon>
        <taxon>Sphingomonadales</taxon>
        <taxon>Sphingomonadaceae</taxon>
        <taxon>Sphingomonas</taxon>
    </lineage>
</organism>
<accession>A0A285QXA7</accession>
<evidence type="ECO:0000259" key="5">
    <source>
        <dbReference type="PROSITE" id="PS50931"/>
    </source>
</evidence>
<dbReference type="PANTHER" id="PTHR30537">
    <property type="entry name" value="HTH-TYPE TRANSCRIPTIONAL REGULATOR"/>
    <property type="match status" value="1"/>
</dbReference>
<comment type="similarity">
    <text evidence="1">Belongs to the LysR transcriptional regulatory family.</text>
</comment>
<dbReference type="SUPFAM" id="SSF53850">
    <property type="entry name" value="Periplasmic binding protein-like II"/>
    <property type="match status" value="1"/>
</dbReference>
<dbReference type="SUPFAM" id="SSF46785">
    <property type="entry name" value="Winged helix' DNA-binding domain"/>
    <property type="match status" value="1"/>
</dbReference>
<dbReference type="GO" id="GO:0006351">
    <property type="term" value="P:DNA-templated transcription"/>
    <property type="evidence" value="ECO:0007669"/>
    <property type="project" value="TreeGrafter"/>
</dbReference>
<dbReference type="EMBL" id="OBMI01000002">
    <property type="protein sequence ID" value="SOB86605.1"/>
    <property type="molecule type" value="Genomic_DNA"/>
</dbReference>
<evidence type="ECO:0000256" key="4">
    <source>
        <dbReference type="ARBA" id="ARBA00023163"/>
    </source>
</evidence>
<evidence type="ECO:0000256" key="2">
    <source>
        <dbReference type="ARBA" id="ARBA00023015"/>
    </source>
</evidence>
<dbReference type="InterPro" id="IPR036390">
    <property type="entry name" value="WH_DNA-bd_sf"/>
</dbReference>
<dbReference type="PANTHER" id="PTHR30537:SF3">
    <property type="entry name" value="TRANSCRIPTIONAL REGULATORY PROTEIN"/>
    <property type="match status" value="1"/>
</dbReference>
<evidence type="ECO:0000313" key="7">
    <source>
        <dbReference type="Proteomes" id="UP000219494"/>
    </source>
</evidence>
<dbReference type="GO" id="GO:0003700">
    <property type="term" value="F:DNA-binding transcription factor activity"/>
    <property type="evidence" value="ECO:0007669"/>
    <property type="project" value="InterPro"/>
</dbReference>
<dbReference type="InterPro" id="IPR058163">
    <property type="entry name" value="LysR-type_TF_proteobact-type"/>
</dbReference>
<evidence type="ECO:0000313" key="6">
    <source>
        <dbReference type="EMBL" id="SOB86605.1"/>
    </source>
</evidence>
<dbReference type="PROSITE" id="PS50931">
    <property type="entry name" value="HTH_LYSR"/>
    <property type="match status" value="1"/>
</dbReference>
<sequence length="296" mass="31971">MPAVFNWDDLRHLLAVAQHGSTLSAARALGVSQSTVQRRLRALDDALGRSLTVRTASGYALTDYGAALLPAAQAVEEAAKRFTGVAREARDRVSGLIRVTCPEPIIPRLMPLIERFQQTHPDLQVEFVTSDRYLDLARGDADVAFRSGDTDADLVGRKVADSIWSVYASAGYVERRGRPRDVADLASHALVTLDAGMAGHRVVAWLDEVAPHAPRVARVNSILGLLQSVRSGAGVAPLPANIADADPTLVRLFGPVPALTRSWKLLTTRALRREPRIAAFFDYVAAAEAAVRSILN</sequence>
<name>A0A285QXA7_9SPHN</name>
<evidence type="ECO:0000256" key="3">
    <source>
        <dbReference type="ARBA" id="ARBA00023125"/>
    </source>
</evidence>